<dbReference type="STRING" id="8005.ENSEEEP00000049657"/>
<dbReference type="GO" id="GO:0003700">
    <property type="term" value="F:DNA-binding transcription factor activity"/>
    <property type="evidence" value="ECO:0007669"/>
    <property type="project" value="InterPro"/>
</dbReference>
<evidence type="ECO:0000313" key="16">
    <source>
        <dbReference type="Ensembl" id="ENSEEEP00000049657.2"/>
    </source>
</evidence>
<evidence type="ECO:0000256" key="5">
    <source>
        <dbReference type="ARBA" id="ARBA00022553"/>
    </source>
</evidence>
<dbReference type="InterPro" id="IPR036535">
    <property type="entry name" value="STAT_N_sf"/>
</dbReference>
<dbReference type="SUPFAM" id="SSF47655">
    <property type="entry name" value="STAT"/>
    <property type="match status" value="2"/>
</dbReference>
<dbReference type="FunFam" id="1.10.238.10:FF:000012">
    <property type="entry name" value="Signal transducer and activator of transcription"/>
    <property type="match status" value="2"/>
</dbReference>
<dbReference type="GO" id="GO:0007165">
    <property type="term" value="P:signal transduction"/>
    <property type="evidence" value="ECO:0007669"/>
    <property type="project" value="InterPro"/>
</dbReference>
<evidence type="ECO:0000256" key="3">
    <source>
        <dbReference type="ARBA" id="ARBA00005586"/>
    </source>
</evidence>
<evidence type="ECO:0000256" key="8">
    <source>
        <dbReference type="ARBA" id="ARBA00023125"/>
    </source>
</evidence>
<evidence type="ECO:0000256" key="6">
    <source>
        <dbReference type="ARBA" id="ARBA00022999"/>
    </source>
</evidence>
<dbReference type="AlphaFoldDB" id="A0A4W4HKB1"/>
<keyword evidence="11 13" id="KW-0539">Nucleus</keyword>
<dbReference type="PROSITE" id="PS50001">
    <property type="entry name" value="SH2"/>
    <property type="match status" value="2"/>
</dbReference>
<dbReference type="Gene3D" id="1.10.238.10">
    <property type="entry name" value="EF-hand"/>
    <property type="match status" value="2"/>
</dbReference>
<dbReference type="InterPro" id="IPR013800">
    <property type="entry name" value="STAT_TF_alpha"/>
</dbReference>
<keyword evidence="9 13" id="KW-0010">Activator</keyword>
<evidence type="ECO:0000256" key="11">
    <source>
        <dbReference type="ARBA" id="ARBA00023242"/>
    </source>
</evidence>
<evidence type="ECO:0000256" key="2">
    <source>
        <dbReference type="ARBA" id="ARBA00004496"/>
    </source>
</evidence>
<reference evidence="16" key="5">
    <citation type="submission" date="2025-09" db="UniProtKB">
        <authorList>
            <consortium name="Ensembl"/>
        </authorList>
    </citation>
    <scope>IDENTIFICATION</scope>
</reference>
<keyword evidence="5 13" id="KW-0597">Phosphoprotein</keyword>
<dbReference type="Pfam" id="PF01017">
    <property type="entry name" value="STAT_alpha"/>
    <property type="match status" value="2"/>
</dbReference>
<dbReference type="Pfam" id="PF00017">
    <property type="entry name" value="SH2"/>
    <property type="match status" value="2"/>
</dbReference>
<evidence type="ECO:0000256" key="9">
    <source>
        <dbReference type="ARBA" id="ARBA00023159"/>
    </source>
</evidence>
<reference evidence="17" key="2">
    <citation type="journal article" date="2017" name="Sci. Adv.">
        <title>A tail of two voltages: Proteomic comparison of the three electric organs of the electric eel.</title>
        <authorList>
            <person name="Traeger L.L."/>
            <person name="Sabat G."/>
            <person name="Barrett-Wilt G.A."/>
            <person name="Wells G.B."/>
            <person name="Sussman M.R."/>
        </authorList>
    </citation>
    <scope>NUCLEOTIDE SEQUENCE [LARGE SCALE GENOMIC DNA]</scope>
</reference>
<comment type="subcellular location">
    <subcellularLocation>
        <location evidence="2 13">Cytoplasm</location>
    </subcellularLocation>
    <subcellularLocation>
        <location evidence="1 13">Nucleus</location>
    </subcellularLocation>
</comment>
<comment type="similarity">
    <text evidence="3 13">Belongs to the transcription factor STAT family.</text>
</comment>
<dbReference type="Pfam" id="PF12162">
    <property type="entry name" value="STAT1_TAZ2bind"/>
    <property type="match status" value="1"/>
</dbReference>
<keyword evidence="6 12" id="KW-0727">SH2 domain</keyword>
<evidence type="ECO:0000256" key="4">
    <source>
        <dbReference type="ARBA" id="ARBA00022490"/>
    </source>
</evidence>
<dbReference type="InterPro" id="IPR001217">
    <property type="entry name" value="STAT"/>
</dbReference>
<keyword evidence="4 13" id="KW-0963">Cytoplasm</keyword>
<dbReference type="InterPro" id="IPR000980">
    <property type="entry name" value="SH2"/>
</dbReference>
<protein>
    <recommendedName>
        <fullName evidence="13">Signal transducer and activator of transcription</fullName>
    </recommendedName>
</protein>
<dbReference type="GO" id="GO:0009653">
    <property type="term" value="P:anatomical structure morphogenesis"/>
    <property type="evidence" value="ECO:0007669"/>
    <property type="project" value="UniProtKB-ARBA"/>
</dbReference>
<proteinExistence type="inferred from homology"/>
<evidence type="ECO:0000256" key="10">
    <source>
        <dbReference type="ARBA" id="ARBA00023163"/>
    </source>
</evidence>
<organism evidence="16 17">
    <name type="scientific">Electrophorus electricus</name>
    <name type="common">Electric eel</name>
    <name type="synonym">Gymnotus electricus</name>
    <dbReference type="NCBI Taxonomy" id="8005"/>
    <lineage>
        <taxon>Eukaryota</taxon>
        <taxon>Metazoa</taxon>
        <taxon>Chordata</taxon>
        <taxon>Craniata</taxon>
        <taxon>Vertebrata</taxon>
        <taxon>Euteleostomi</taxon>
        <taxon>Actinopterygii</taxon>
        <taxon>Neopterygii</taxon>
        <taxon>Teleostei</taxon>
        <taxon>Ostariophysi</taxon>
        <taxon>Gymnotiformes</taxon>
        <taxon>Gymnotoidei</taxon>
        <taxon>Gymnotidae</taxon>
        <taxon>Electrophorus</taxon>
    </lineage>
</organism>
<feature type="domain" description="SH2" evidence="15">
    <location>
        <begin position="250"/>
        <end position="389"/>
    </location>
</feature>
<dbReference type="GO" id="GO:0005737">
    <property type="term" value="C:cytoplasm"/>
    <property type="evidence" value="ECO:0007669"/>
    <property type="project" value="UniProtKB-SubCell"/>
</dbReference>
<dbReference type="SUPFAM" id="SSF48092">
    <property type="entry name" value="Transcription factor STAT-4 N-domain"/>
    <property type="match status" value="1"/>
</dbReference>
<dbReference type="Gene3D" id="2.60.40.630">
    <property type="entry name" value="STAT transcription factor, DNA-binding domain"/>
    <property type="match status" value="1"/>
</dbReference>
<dbReference type="GO" id="GO:0060429">
    <property type="term" value="P:epithelium development"/>
    <property type="evidence" value="ECO:0007669"/>
    <property type="project" value="UniProtKB-ARBA"/>
</dbReference>
<dbReference type="PANTHER" id="PTHR11801">
    <property type="entry name" value="SIGNAL TRANSDUCER AND ACTIVATOR OF TRANSCRIPTION"/>
    <property type="match status" value="1"/>
</dbReference>
<accession>A0A4W4HKB1</accession>
<dbReference type="InterPro" id="IPR013801">
    <property type="entry name" value="STAT_TF_DNA-bd"/>
</dbReference>
<dbReference type="SUPFAM" id="SSF49417">
    <property type="entry name" value="p53-like transcription factors"/>
    <property type="match status" value="2"/>
</dbReference>
<keyword evidence="7 13" id="KW-0805">Transcription regulation</keyword>
<dbReference type="FunFam" id="1.10.532.10:FF:000001">
    <property type="entry name" value="Signal transducer and activator of transcription"/>
    <property type="match status" value="1"/>
</dbReference>
<evidence type="ECO:0000256" key="1">
    <source>
        <dbReference type="ARBA" id="ARBA00004123"/>
    </source>
</evidence>
<dbReference type="Pfam" id="PF02864">
    <property type="entry name" value="STAT_bind"/>
    <property type="match status" value="1"/>
</dbReference>
<sequence length="1009" mass="115418">MGDVIKEIDTMMGSQLMPELQEWKRRQQMACVGGPVLTGLDQLQNWFTMTAQSLFQIKRQLDKLGELIVKVTYESDPIPLQRPQMEEQDLLKVFFLQGPLTVTEELHSLSFEAMLCLQGLDIDLETCSLPLVVISNVSQLPAGWASVMWYNLLTDEPKNLAFFNNPPRASWSQLSEILNWQFSSFAGRGLNKEQLSMLGDKLLGQHASYNDCQVSWSRFCKENILGKPFSFWLWLDSILELIKKHLLPVWIDGYIMGFVSKEMERVLLKDKEPGTFLLRFSESHLGGITFTWVEQENGEAKFISVEPYTKSRLSALPIADIIRDYKVIADGIVPENPLKFLYPDIPKDEAFGKHYNSDEVKMALWHQLQQLDSSYLEQVDQLYDDVFPMEIRQYLSQWIESHDWDAVAANVSLATLRFHELLSQLDEQYSRLSLKNDFLLQHNIRKIKRNLQEHFQEYPVQMAMIISNCLKEEKRILESAIKTQVCSPQGSVVMEKQKKLDNQVKQLKTSVQEAEQDIQALEDLQDEHDFKRKTLQSQGKEVGVVVTELTRVLKLADQIQFTLISVELPEWKQRQQMACIGGPPNACLDQLQSWFTTVAECLQQTRQQLNKLQELVHKFTYKNDPIAVGMSSLQEQALLLFTNLLTRLLVMLPELNCHLKVTNKEGISEEITFMNIEESNGCLSSEFRHLQLKEQKSAGSRTNETASLPVVVISHINQLPSAWASILWYNMLCTDCQSLSFFLNPPPVKWAELAKVLSWQFSSVTKRGLSTEQMSMLADKLLGPETQGDPETLISWSKFMKLAANEKGVPFWLWIDGILDLIKRFLLNIWNDGLIMGFISKDKEKALLRDKHAGTFLLRFSETCKEGGITITWVEQSQNGEPQLHSVKPYTKTDLASITFPDIIRTYRLMAAGNIPESPLLYLYPGIPRDTAFGRHYSSKPNGKIQADTKIKNLGPLVYTNVSWNNQGHMAVRLQEIMLPLSPEEFGMLEHINKDNGMDMLVEAGASPY</sequence>
<feature type="domain" description="SH2" evidence="15">
    <location>
        <begin position="830"/>
        <end position="926"/>
    </location>
</feature>
<dbReference type="InterPro" id="IPR012345">
    <property type="entry name" value="STAT_TF_DNA-bd_N"/>
</dbReference>
<keyword evidence="17" id="KW-1185">Reference proteome</keyword>
<evidence type="ECO:0000256" key="12">
    <source>
        <dbReference type="PROSITE-ProRule" id="PRU00191"/>
    </source>
</evidence>
<keyword evidence="8 13" id="KW-0238">DNA-binding</keyword>
<gene>
    <name evidence="16" type="primary">stat1b</name>
</gene>
<dbReference type="GO" id="GO:0003677">
    <property type="term" value="F:DNA binding"/>
    <property type="evidence" value="ECO:0007669"/>
    <property type="project" value="UniProtKB-KW"/>
</dbReference>
<reference evidence="16" key="3">
    <citation type="submission" date="2020-05" db="EMBL/GenBank/DDBJ databases">
        <title>Electrophorus electricus (electric eel) genome, fEleEle1, primary haplotype.</title>
        <authorList>
            <person name="Myers G."/>
            <person name="Meyer A."/>
            <person name="Fedrigo O."/>
            <person name="Formenti G."/>
            <person name="Rhie A."/>
            <person name="Tracey A."/>
            <person name="Sims Y."/>
            <person name="Jarvis E.D."/>
        </authorList>
    </citation>
    <scope>NUCLEOTIDE SEQUENCE [LARGE SCALE GENOMIC DNA]</scope>
</reference>
<dbReference type="Ensembl" id="ENSEEET00000050201.2">
    <property type="protein sequence ID" value="ENSEEEP00000049657.2"/>
    <property type="gene ID" value="ENSEEEG00000023271.2"/>
</dbReference>
<keyword evidence="10 13" id="KW-0804">Transcription</keyword>
<keyword evidence="14" id="KW-0175">Coiled coil</keyword>
<dbReference type="Gene3D" id="3.30.505.10">
    <property type="entry name" value="SH2 domain"/>
    <property type="match status" value="2"/>
</dbReference>
<evidence type="ECO:0000259" key="15">
    <source>
        <dbReference type="PROSITE" id="PS50001"/>
    </source>
</evidence>
<dbReference type="SUPFAM" id="SSF55550">
    <property type="entry name" value="SH2 domain"/>
    <property type="match status" value="2"/>
</dbReference>
<dbReference type="InterPro" id="IPR013799">
    <property type="entry name" value="STAT_TF_prot_interaction"/>
</dbReference>
<dbReference type="Proteomes" id="UP000314983">
    <property type="component" value="Chromosome 2"/>
</dbReference>
<evidence type="ECO:0000256" key="13">
    <source>
        <dbReference type="RuleBase" id="RU046415"/>
    </source>
</evidence>
<dbReference type="Pfam" id="PF21354">
    <property type="entry name" value="STAT_linker"/>
    <property type="match status" value="2"/>
</dbReference>
<dbReference type="GO" id="GO:0005634">
    <property type="term" value="C:nucleus"/>
    <property type="evidence" value="ECO:0007669"/>
    <property type="project" value="UniProtKB-SubCell"/>
</dbReference>
<dbReference type="Gene3D" id="1.10.532.10">
    <property type="entry name" value="STAT transcription factor, N-terminal domain"/>
    <property type="match status" value="1"/>
</dbReference>
<evidence type="ECO:0000313" key="17">
    <source>
        <dbReference type="Proteomes" id="UP000314983"/>
    </source>
</evidence>
<dbReference type="InterPro" id="IPR022752">
    <property type="entry name" value="STAT1_TAZ2-bd_C"/>
</dbReference>
<dbReference type="InterPro" id="IPR036860">
    <property type="entry name" value="SH2_dom_sf"/>
</dbReference>
<reference evidence="16" key="4">
    <citation type="submission" date="2025-08" db="UniProtKB">
        <authorList>
            <consortium name="Ensembl"/>
        </authorList>
    </citation>
    <scope>IDENTIFICATION</scope>
</reference>
<evidence type="ECO:0000256" key="14">
    <source>
        <dbReference type="SAM" id="Coils"/>
    </source>
</evidence>
<dbReference type="InterPro" id="IPR008967">
    <property type="entry name" value="p53-like_TF_DNA-bd_sf"/>
</dbReference>
<dbReference type="GeneTree" id="ENSGT01050000244905"/>
<dbReference type="Pfam" id="PF02865">
    <property type="entry name" value="STAT_int"/>
    <property type="match status" value="1"/>
</dbReference>
<dbReference type="Gene3D" id="1.20.1050.20">
    <property type="entry name" value="STAT transcription factor, all-alpha domain"/>
    <property type="match status" value="3"/>
</dbReference>
<feature type="coiled-coil region" evidence="14">
    <location>
        <begin position="497"/>
        <end position="541"/>
    </location>
</feature>
<dbReference type="SMART" id="SM00964">
    <property type="entry name" value="STAT_int"/>
    <property type="match status" value="1"/>
</dbReference>
<dbReference type="InterPro" id="IPR048988">
    <property type="entry name" value="STAT_linker"/>
</dbReference>
<dbReference type="InterPro" id="IPR015988">
    <property type="entry name" value="STAT_TF_CC"/>
</dbReference>
<evidence type="ECO:0000256" key="7">
    <source>
        <dbReference type="ARBA" id="ARBA00023015"/>
    </source>
</evidence>
<dbReference type="FunFam" id="3.30.505.10:FF:000003">
    <property type="entry name" value="Signal transducer and activator of transcription"/>
    <property type="match status" value="2"/>
</dbReference>
<reference evidence="17" key="1">
    <citation type="journal article" date="2014" name="Science">
        <title>Nonhuman genetics. Genomic basis for the convergent evolution of electric organs.</title>
        <authorList>
            <person name="Gallant J.R."/>
            <person name="Traeger L.L."/>
            <person name="Volkening J.D."/>
            <person name="Moffett H."/>
            <person name="Chen P.H."/>
            <person name="Novina C.D."/>
            <person name="Phillips G.N.Jr."/>
            <person name="Anand R."/>
            <person name="Wells G.B."/>
            <person name="Pinch M."/>
            <person name="Guth R."/>
            <person name="Unguez G.A."/>
            <person name="Albert J.S."/>
            <person name="Zakon H.H."/>
            <person name="Samanta M.P."/>
            <person name="Sussman M.R."/>
        </authorList>
    </citation>
    <scope>NUCLEOTIDE SEQUENCE [LARGE SCALE GENOMIC DNA]</scope>
</reference>
<name>A0A4W4HKB1_ELEEL</name>